<evidence type="ECO:0000256" key="1">
    <source>
        <dbReference type="SAM" id="Phobius"/>
    </source>
</evidence>
<protein>
    <submittedName>
        <fullName evidence="2">Uncharacterized protein</fullName>
    </submittedName>
</protein>
<sequence length="339" mass="37756">MAVVTIGSNALISTIAGVFPVPFAQFIPSAPLGVVGALLNTYFLKTPDTKARIEKIDQWAAVDVIPILMYPVFTTIFMALKSTQQIWLSLLLPVIKRLTRQIVWGILKEDLDLVGATACSVSHLYHILFTVMCLQNAKSLETLVALVLMNILQMLLNCRDITKDAKALRQSKVPFTTDSTLLQTDQVSAALQLANEKSVLQSLHRKSPSRVISKYPGYQRDEFTTKCLKILQESLRFTAQQSSVFPHKGIDHRSLKSAKSLSKKTQIQLGLAQLPLVPDAKDATRAQTFPSKLSTRGDQIHRSEAFIRNLTTALHQTEIILLRSYITIFVLTFYGTFLG</sequence>
<dbReference type="EMBL" id="JASMQC010000023">
    <property type="protein sequence ID" value="KAK1935384.1"/>
    <property type="molecule type" value="Genomic_DNA"/>
</dbReference>
<feature type="transmembrane region" description="Helical" evidence="1">
    <location>
        <begin position="56"/>
        <end position="80"/>
    </location>
</feature>
<accession>A0AAD9GBL7</accession>
<keyword evidence="3" id="KW-1185">Reference proteome</keyword>
<name>A0AAD9GBL7_9STRA</name>
<organism evidence="2 3">
    <name type="scientific">Phytophthora citrophthora</name>
    <dbReference type="NCBI Taxonomy" id="4793"/>
    <lineage>
        <taxon>Eukaryota</taxon>
        <taxon>Sar</taxon>
        <taxon>Stramenopiles</taxon>
        <taxon>Oomycota</taxon>
        <taxon>Peronosporomycetes</taxon>
        <taxon>Peronosporales</taxon>
        <taxon>Peronosporaceae</taxon>
        <taxon>Phytophthora</taxon>
    </lineage>
</organism>
<keyword evidence="1" id="KW-0472">Membrane</keyword>
<evidence type="ECO:0000313" key="2">
    <source>
        <dbReference type="EMBL" id="KAK1935384.1"/>
    </source>
</evidence>
<keyword evidence="1" id="KW-0812">Transmembrane</keyword>
<feature type="transmembrane region" description="Helical" evidence="1">
    <location>
        <begin position="23"/>
        <end position="44"/>
    </location>
</feature>
<proteinExistence type="predicted"/>
<feature type="transmembrane region" description="Helical" evidence="1">
    <location>
        <begin position="320"/>
        <end position="337"/>
    </location>
</feature>
<dbReference type="Proteomes" id="UP001259832">
    <property type="component" value="Unassembled WGS sequence"/>
</dbReference>
<dbReference type="AlphaFoldDB" id="A0AAD9GBL7"/>
<comment type="caution">
    <text evidence="2">The sequence shown here is derived from an EMBL/GenBank/DDBJ whole genome shotgun (WGS) entry which is preliminary data.</text>
</comment>
<keyword evidence="1" id="KW-1133">Transmembrane helix</keyword>
<reference evidence="2" key="1">
    <citation type="submission" date="2023-08" db="EMBL/GenBank/DDBJ databases">
        <title>Reference Genome Resource for the Citrus Pathogen Phytophthora citrophthora.</title>
        <authorList>
            <person name="Moller H."/>
            <person name="Coetzee B."/>
            <person name="Rose L.J."/>
            <person name="Van Niekerk J.M."/>
        </authorList>
    </citation>
    <scope>NUCLEOTIDE SEQUENCE</scope>
    <source>
        <strain evidence="2">STE-U-9442</strain>
    </source>
</reference>
<gene>
    <name evidence="2" type="ORF">P3T76_010609</name>
</gene>
<evidence type="ECO:0000313" key="3">
    <source>
        <dbReference type="Proteomes" id="UP001259832"/>
    </source>
</evidence>